<organism evidence="1 2">
    <name type="scientific">Luteolibacter soli</name>
    <dbReference type="NCBI Taxonomy" id="3135280"/>
    <lineage>
        <taxon>Bacteria</taxon>
        <taxon>Pseudomonadati</taxon>
        <taxon>Verrucomicrobiota</taxon>
        <taxon>Verrucomicrobiia</taxon>
        <taxon>Verrucomicrobiales</taxon>
        <taxon>Verrucomicrobiaceae</taxon>
        <taxon>Luteolibacter</taxon>
    </lineage>
</organism>
<accession>A0ABU9AZR0</accession>
<gene>
    <name evidence="1" type="ORF">WKV53_22300</name>
</gene>
<comment type="caution">
    <text evidence="1">The sequence shown here is derived from an EMBL/GenBank/DDBJ whole genome shotgun (WGS) entry which is preliminary data.</text>
</comment>
<evidence type="ECO:0000313" key="2">
    <source>
        <dbReference type="Proteomes" id="UP001371305"/>
    </source>
</evidence>
<dbReference type="RefSeq" id="WP_341407026.1">
    <property type="nucleotide sequence ID" value="NZ_JBBUKT010000010.1"/>
</dbReference>
<dbReference type="EMBL" id="JBBUKT010000010">
    <property type="protein sequence ID" value="MEK7953262.1"/>
    <property type="molecule type" value="Genomic_DNA"/>
</dbReference>
<keyword evidence="2" id="KW-1185">Reference proteome</keyword>
<name>A0ABU9AZR0_9BACT</name>
<protein>
    <submittedName>
        <fullName evidence="1">Uncharacterized protein</fullName>
    </submittedName>
</protein>
<proteinExistence type="predicted"/>
<reference evidence="1 2" key="1">
    <citation type="submission" date="2024-04" db="EMBL/GenBank/DDBJ databases">
        <title>Luteolibacter sp. isolated from soil.</title>
        <authorList>
            <person name="An J."/>
        </authorList>
    </citation>
    <scope>NUCLEOTIDE SEQUENCE [LARGE SCALE GENOMIC DNA]</scope>
    <source>
        <strain evidence="1 2">Y139</strain>
    </source>
</reference>
<dbReference type="Proteomes" id="UP001371305">
    <property type="component" value="Unassembled WGS sequence"/>
</dbReference>
<sequence length="91" mass="9643">MDPEFDTVHFTLAGHSFEWNGTTRTLKLVDGSEAQMATLLEVIQGVILDCSGTHVPAVVAVDRAAKRLAQPISDLRVVGNNGGNIPSDAQA</sequence>
<evidence type="ECO:0000313" key="1">
    <source>
        <dbReference type="EMBL" id="MEK7953262.1"/>
    </source>
</evidence>